<evidence type="ECO:0000313" key="3">
    <source>
        <dbReference type="Proteomes" id="UP000015103"/>
    </source>
</evidence>
<protein>
    <submittedName>
        <fullName evidence="2">Uncharacterized protein</fullName>
    </submittedName>
</protein>
<dbReference type="VEuPathDB" id="VectorBase:RPRC001008"/>
<dbReference type="AlphaFoldDB" id="T1HAF3"/>
<sequence>MAAGAKSFGSFLYSAVNKAGAKVSESLLGEFNKEQEAFLKEKANRSAGGTTAVPPWLGCPNQQYSLTKVQNYGFLSFNFFHNPLLKAARLVTSFTRYIPWRSDLRSKIGSEITAACKEAQNDPPRQEMDWTSSPMRSHSGTTGGTGGDEEFVSDTFTARPEDYAEVREGIRRLGLGDKKNLPD</sequence>
<dbReference type="STRING" id="13249.T1HAF3"/>
<name>T1HAF3_RHOPR</name>
<reference evidence="2" key="1">
    <citation type="submission" date="2015-05" db="UniProtKB">
        <authorList>
            <consortium name="EnsemblMetazoa"/>
        </authorList>
    </citation>
    <scope>IDENTIFICATION</scope>
</reference>
<dbReference type="EMBL" id="ACPB03021406">
    <property type="status" value="NOT_ANNOTATED_CDS"/>
    <property type="molecule type" value="Genomic_DNA"/>
</dbReference>
<organism evidence="2 3">
    <name type="scientific">Rhodnius prolixus</name>
    <name type="common">Triatomid bug</name>
    <dbReference type="NCBI Taxonomy" id="13249"/>
    <lineage>
        <taxon>Eukaryota</taxon>
        <taxon>Metazoa</taxon>
        <taxon>Ecdysozoa</taxon>
        <taxon>Arthropoda</taxon>
        <taxon>Hexapoda</taxon>
        <taxon>Insecta</taxon>
        <taxon>Pterygota</taxon>
        <taxon>Neoptera</taxon>
        <taxon>Paraneoptera</taxon>
        <taxon>Hemiptera</taxon>
        <taxon>Heteroptera</taxon>
        <taxon>Panheteroptera</taxon>
        <taxon>Cimicomorpha</taxon>
        <taxon>Reduviidae</taxon>
        <taxon>Triatominae</taxon>
        <taxon>Rhodnius</taxon>
    </lineage>
</organism>
<feature type="compositionally biased region" description="Polar residues" evidence="1">
    <location>
        <begin position="129"/>
        <end position="139"/>
    </location>
</feature>
<evidence type="ECO:0000313" key="2">
    <source>
        <dbReference type="EnsemblMetazoa" id="RPRC001008-PA"/>
    </source>
</evidence>
<dbReference type="Proteomes" id="UP000015103">
    <property type="component" value="Unassembled WGS sequence"/>
</dbReference>
<accession>T1HAF3</accession>
<dbReference type="EnsemblMetazoa" id="RPRC001008-RA">
    <property type="protein sequence ID" value="RPRC001008-PA"/>
    <property type="gene ID" value="RPRC001008"/>
</dbReference>
<keyword evidence="3" id="KW-1185">Reference proteome</keyword>
<proteinExistence type="predicted"/>
<dbReference type="InParanoid" id="T1HAF3"/>
<feature type="region of interest" description="Disordered" evidence="1">
    <location>
        <begin position="116"/>
        <end position="160"/>
    </location>
</feature>
<dbReference type="HOGENOM" id="CLU_1476932_0_0_1"/>
<evidence type="ECO:0000256" key="1">
    <source>
        <dbReference type="SAM" id="MobiDB-lite"/>
    </source>
</evidence>
<dbReference type="eggNOG" id="KOG4310">
    <property type="taxonomic scope" value="Eukaryota"/>
</dbReference>